<feature type="domain" description="PPC" evidence="7">
    <location>
        <begin position="71"/>
        <end position="208"/>
    </location>
</feature>
<evidence type="ECO:0000259" key="7">
    <source>
        <dbReference type="PROSITE" id="PS51742"/>
    </source>
</evidence>
<dbReference type="PANTHER" id="PTHR31500">
    <property type="entry name" value="AT-HOOK MOTIF NUCLEAR-LOCALIZED PROTEIN 9"/>
    <property type="match status" value="1"/>
</dbReference>
<keyword evidence="1 5" id="KW-0805">Transcription regulation</keyword>
<dbReference type="CDD" id="cd11378">
    <property type="entry name" value="DUF296"/>
    <property type="match status" value="1"/>
</dbReference>
<evidence type="ECO:0000256" key="4">
    <source>
        <dbReference type="ARBA" id="ARBA00023242"/>
    </source>
</evidence>
<sequence>MEDRESKAAPFAMDEDQGKKEQERLITRKRKRKGIPRKLVRNEKFSICESSRQNATDFFSIEDGFDMNRIGGDFRPCSLIIRAGEDIIAKLTSFCENCLCNCYIVSATGCVARADILQCGIASTHEGWYEIVSLSGHVSRSLNLSHGSGYRVAITLAAKNDSLFGGYVSGPLIAATNVQIVLWKFTSPSEGEVSVQDSSCTVESPVTKMVVP</sequence>
<evidence type="ECO:0000313" key="9">
    <source>
        <dbReference type="Proteomes" id="UP001396334"/>
    </source>
</evidence>
<dbReference type="Pfam" id="PF03479">
    <property type="entry name" value="PCC"/>
    <property type="match status" value="1"/>
</dbReference>
<dbReference type="PROSITE" id="PS51742">
    <property type="entry name" value="PPC"/>
    <property type="match status" value="1"/>
</dbReference>
<keyword evidence="9" id="KW-1185">Reference proteome</keyword>
<keyword evidence="4 5" id="KW-0539">Nucleus</keyword>
<comment type="subcellular location">
    <subcellularLocation>
        <location evidence="5">Nucleus</location>
    </subcellularLocation>
</comment>
<protein>
    <recommendedName>
        <fullName evidence="5">AT-hook motif nuclear-localized protein</fullName>
    </recommendedName>
</protein>
<dbReference type="PANTHER" id="PTHR31500:SF51">
    <property type="entry name" value="AT-HOOK MOTIF NUCLEAR-LOCALIZED PROTEIN 8"/>
    <property type="match status" value="1"/>
</dbReference>
<dbReference type="EMBL" id="JBBPBN010000070">
    <property type="protein sequence ID" value="KAK8985135.1"/>
    <property type="molecule type" value="Genomic_DNA"/>
</dbReference>
<evidence type="ECO:0000256" key="1">
    <source>
        <dbReference type="ARBA" id="ARBA00023015"/>
    </source>
</evidence>
<proteinExistence type="predicted"/>
<gene>
    <name evidence="8" type="ORF">V6N11_011974</name>
</gene>
<dbReference type="InterPro" id="IPR005175">
    <property type="entry name" value="PPC_dom"/>
</dbReference>
<evidence type="ECO:0000256" key="2">
    <source>
        <dbReference type="ARBA" id="ARBA00023125"/>
    </source>
</evidence>
<evidence type="ECO:0000256" key="5">
    <source>
        <dbReference type="RuleBase" id="RU367031"/>
    </source>
</evidence>
<accession>A0ABR2P9P5</accession>
<reference evidence="8 9" key="1">
    <citation type="journal article" date="2024" name="G3 (Bethesda)">
        <title>Genome assembly of Hibiscus sabdariffa L. provides insights into metabolisms of medicinal natural products.</title>
        <authorList>
            <person name="Kim T."/>
        </authorList>
    </citation>
    <scope>NUCLEOTIDE SEQUENCE [LARGE SCALE GENOMIC DNA]</scope>
    <source>
        <strain evidence="8">TK-2024</strain>
        <tissue evidence="8">Old leaves</tissue>
    </source>
</reference>
<dbReference type="InterPro" id="IPR039605">
    <property type="entry name" value="AHL"/>
</dbReference>
<dbReference type="Proteomes" id="UP001396334">
    <property type="component" value="Unassembled WGS sequence"/>
</dbReference>
<evidence type="ECO:0000256" key="6">
    <source>
        <dbReference type="SAM" id="MobiDB-lite"/>
    </source>
</evidence>
<evidence type="ECO:0000313" key="8">
    <source>
        <dbReference type="EMBL" id="KAK8985135.1"/>
    </source>
</evidence>
<evidence type="ECO:0000256" key="3">
    <source>
        <dbReference type="ARBA" id="ARBA00023163"/>
    </source>
</evidence>
<dbReference type="Gene3D" id="3.30.1330.80">
    <property type="entry name" value="Hypothetical protein, similar to alpha- acetolactate decarboxylase, domain 2"/>
    <property type="match status" value="1"/>
</dbReference>
<comment type="function">
    <text evidence="5">Transcription factor that specifically binds AT-rich DNA sequences related to the nuclear matrix attachment regions (MARs).</text>
</comment>
<keyword evidence="3 5" id="KW-0804">Transcription</keyword>
<organism evidence="8 9">
    <name type="scientific">Hibiscus sabdariffa</name>
    <name type="common">roselle</name>
    <dbReference type="NCBI Taxonomy" id="183260"/>
    <lineage>
        <taxon>Eukaryota</taxon>
        <taxon>Viridiplantae</taxon>
        <taxon>Streptophyta</taxon>
        <taxon>Embryophyta</taxon>
        <taxon>Tracheophyta</taxon>
        <taxon>Spermatophyta</taxon>
        <taxon>Magnoliopsida</taxon>
        <taxon>eudicotyledons</taxon>
        <taxon>Gunneridae</taxon>
        <taxon>Pentapetalae</taxon>
        <taxon>rosids</taxon>
        <taxon>malvids</taxon>
        <taxon>Malvales</taxon>
        <taxon>Malvaceae</taxon>
        <taxon>Malvoideae</taxon>
        <taxon>Hibiscus</taxon>
    </lineage>
</organism>
<dbReference type="SUPFAM" id="SSF117856">
    <property type="entry name" value="AF0104/ALDC/Ptd012-like"/>
    <property type="match status" value="1"/>
</dbReference>
<feature type="compositionally biased region" description="Basic and acidic residues" evidence="6">
    <location>
        <begin position="16"/>
        <end position="25"/>
    </location>
</feature>
<name>A0ABR2P9P5_9ROSI</name>
<keyword evidence="2 5" id="KW-0238">DNA-binding</keyword>
<comment type="domain">
    <text evidence="5">The PPC domain mediates interactions between AHL proteins.</text>
</comment>
<comment type="caution">
    <text evidence="8">The sequence shown here is derived from an EMBL/GenBank/DDBJ whole genome shotgun (WGS) entry which is preliminary data.</text>
</comment>
<feature type="region of interest" description="Disordered" evidence="6">
    <location>
        <begin position="1"/>
        <end position="25"/>
    </location>
</feature>